<evidence type="ECO:0000256" key="1">
    <source>
        <dbReference type="ARBA" id="ARBA00023015"/>
    </source>
</evidence>
<dbReference type="PANTHER" id="PTHR24567:SF75">
    <property type="entry name" value="FUMARATE AND NITRATE REDUCTION REGULATORY PROTEIN"/>
    <property type="match status" value="1"/>
</dbReference>
<dbReference type="PRINTS" id="PR00034">
    <property type="entry name" value="HTHCRP"/>
</dbReference>
<evidence type="ECO:0000313" key="6">
    <source>
        <dbReference type="EMBL" id="KRO73297.1"/>
    </source>
</evidence>
<gene>
    <name evidence="6" type="ORF">ABR69_05550</name>
</gene>
<evidence type="ECO:0000259" key="5">
    <source>
        <dbReference type="PROSITE" id="PS51063"/>
    </source>
</evidence>
<dbReference type="InterPro" id="IPR018335">
    <property type="entry name" value="Tscrpt_reg_HTH_Crp-type_CS"/>
</dbReference>
<keyword evidence="1" id="KW-0805">Transcription regulation</keyword>
<dbReference type="FunFam" id="1.10.10.10:FF:000028">
    <property type="entry name" value="Fumarate/nitrate reduction transcriptional regulator Fnr"/>
    <property type="match status" value="1"/>
</dbReference>
<dbReference type="PROSITE" id="PS51063">
    <property type="entry name" value="HTH_CRP_2"/>
    <property type="match status" value="1"/>
</dbReference>
<organism evidence="6 7">
    <name type="scientific">OM182 bacterium BACL3 MAG-120507-bin80</name>
    <dbReference type="NCBI Taxonomy" id="1655577"/>
    <lineage>
        <taxon>Bacteria</taxon>
        <taxon>Pseudomonadati</taxon>
        <taxon>Pseudomonadota</taxon>
        <taxon>Gammaproteobacteria</taxon>
        <taxon>OMG group</taxon>
        <taxon>OM182 clade</taxon>
    </lineage>
</organism>
<evidence type="ECO:0000313" key="7">
    <source>
        <dbReference type="Proteomes" id="UP000051934"/>
    </source>
</evidence>
<dbReference type="GO" id="GO:0005829">
    <property type="term" value="C:cytosol"/>
    <property type="evidence" value="ECO:0007669"/>
    <property type="project" value="TreeGrafter"/>
</dbReference>
<dbReference type="CDD" id="cd00092">
    <property type="entry name" value="HTH_CRP"/>
    <property type="match status" value="1"/>
</dbReference>
<dbReference type="InterPro" id="IPR036388">
    <property type="entry name" value="WH-like_DNA-bd_sf"/>
</dbReference>
<feature type="domain" description="HTH crp-type" evidence="5">
    <location>
        <begin position="166"/>
        <end position="239"/>
    </location>
</feature>
<dbReference type="Gene3D" id="2.60.120.10">
    <property type="entry name" value="Jelly Rolls"/>
    <property type="match status" value="1"/>
</dbReference>
<dbReference type="NCBIfam" id="NF008365">
    <property type="entry name" value="PRK11161.1"/>
    <property type="match status" value="1"/>
</dbReference>
<dbReference type="SUPFAM" id="SSF51206">
    <property type="entry name" value="cAMP-binding domain-like"/>
    <property type="match status" value="1"/>
</dbReference>
<evidence type="ECO:0000256" key="2">
    <source>
        <dbReference type="ARBA" id="ARBA00023125"/>
    </source>
</evidence>
<dbReference type="InterPro" id="IPR000595">
    <property type="entry name" value="cNMP-bd_dom"/>
</dbReference>
<dbReference type="SMART" id="SM00419">
    <property type="entry name" value="HTH_CRP"/>
    <property type="match status" value="1"/>
</dbReference>
<dbReference type="EMBL" id="LIBB01000012">
    <property type="protein sequence ID" value="KRO73297.1"/>
    <property type="molecule type" value="Genomic_DNA"/>
</dbReference>
<dbReference type="InterPro" id="IPR012318">
    <property type="entry name" value="HTH_CRP"/>
</dbReference>
<dbReference type="InterPro" id="IPR036390">
    <property type="entry name" value="WH_DNA-bd_sf"/>
</dbReference>
<dbReference type="PROSITE" id="PS50042">
    <property type="entry name" value="CNMP_BINDING_3"/>
    <property type="match status" value="1"/>
</dbReference>
<dbReference type="AlphaFoldDB" id="A0A0R2SEJ0"/>
<sequence>MQDNRSNAPVVKLCPHSAGVSCGSCRLNELCLPIALSEGEMQQLDDIVERNRPYKKADHLYRQHDEFRSIFAVRSGSFKTYVLSSSGSGRVTGFYLPGEIIGMDGIADRTHANSAVALEHASICEIPFSQLESLSLKLPSLQHNFFSILGAEITKDQKIHTILSSYSAEQRIASFLLGVSSRYARVGLSPTRFHLPMTRGDIGEYLGLTVETVSRLFTALQKKGLISVDNREIALLEKDELRAIVGADEF</sequence>
<keyword evidence="3" id="KW-0804">Transcription</keyword>
<proteinExistence type="predicted"/>
<dbReference type="Pfam" id="PF00027">
    <property type="entry name" value="cNMP_binding"/>
    <property type="match status" value="1"/>
</dbReference>
<dbReference type="Gene3D" id="1.10.10.10">
    <property type="entry name" value="Winged helix-like DNA-binding domain superfamily/Winged helix DNA-binding domain"/>
    <property type="match status" value="1"/>
</dbReference>
<accession>A0A0R2SEJ0</accession>
<dbReference type="Proteomes" id="UP000051934">
    <property type="component" value="Unassembled WGS sequence"/>
</dbReference>
<dbReference type="InterPro" id="IPR050397">
    <property type="entry name" value="Env_Response_Regulators"/>
</dbReference>
<evidence type="ECO:0000256" key="3">
    <source>
        <dbReference type="ARBA" id="ARBA00023163"/>
    </source>
</evidence>
<comment type="caution">
    <text evidence="6">The sequence shown here is derived from an EMBL/GenBank/DDBJ whole genome shotgun (WGS) entry which is preliminary data.</text>
</comment>
<protein>
    <submittedName>
        <fullName evidence="6">Crp/Fnr family transcriptional regulator</fullName>
    </submittedName>
</protein>
<name>A0A0R2SEJ0_9GAMM</name>
<dbReference type="GO" id="GO:0003677">
    <property type="term" value="F:DNA binding"/>
    <property type="evidence" value="ECO:0007669"/>
    <property type="project" value="UniProtKB-KW"/>
</dbReference>
<dbReference type="SMART" id="SM00100">
    <property type="entry name" value="cNMP"/>
    <property type="match status" value="1"/>
</dbReference>
<dbReference type="GO" id="GO:0003700">
    <property type="term" value="F:DNA-binding transcription factor activity"/>
    <property type="evidence" value="ECO:0007669"/>
    <property type="project" value="InterPro"/>
</dbReference>
<dbReference type="CDD" id="cd00038">
    <property type="entry name" value="CAP_ED"/>
    <property type="match status" value="1"/>
</dbReference>
<feature type="domain" description="Cyclic nucleotide-binding" evidence="4">
    <location>
        <begin position="32"/>
        <end position="102"/>
    </location>
</feature>
<dbReference type="PROSITE" id="PS00042">
    <property type="entry name" value="HTH_CRP_1"/>
    <property type="match status" value="1"/>
</dbReference>
<dbReference type="Pfam" id="PF13545">
    <property type="entry name" value="HTH_Crp_2"/>
    <property type="match status" value="1"/>
</dbReference>
<reference evidence="6 7" key="1">
    <citation type="submission" date="2015-10" db="EMBL/GenBank/DDBJ databases">
        <title>Metagenome-Assembled Genomes uncover a global brackish microbiome.</title>
        <authorList>
            <person name="Hugerth L.W."/>
            <person name="Larsson J."/>
            <person name="Alneberg J."/>
            <person name="Lindh M.V."/>
            <person name="Legrand C."/>
            <person name="Pinhassi J."/>
            <person name="Andersson A.F."/>
        </authorList>
    </citation>
    <scope>NUCLEOTIDE SEQUENCE [LARGE SCALE GENOMIC DNA]</scope>
    <source>
        <strain evidence="6">BACL4 MAG-120507-bin80</strain>
    </source>
</reference>
<dbReference type="InterPro" id="IPR014710">
    <property type="entry name" value="RmlC-like_jellyroll"/>
</dbReference>
<dbReference type="InterPro" id="IPR018490">
    <property type="entry name" value="cNMP-bd_dom_sf"/>
</dbReference>
<keyword evidence="2" id="KW-0238">DNA-binding</keyword>
<dbReference type="SUPFAM" id="SSF46785">
    <property type="entry name" value="Winged helix' DNA-binding domain"/>
    <property type="match status" value="1"/>
</dbReference>
<evidence type="ECO:0000259" key="4">
    <source>
        <dbReference type="PROSITE" id="PS50042"/>
    </source>
</evidence>
<dbReference type="PANTHER" id="PTHR24567">
    <property type="entry name" value="CRP FAMILY TRANSCRIPTIONAL REGULATORY PROTEIN"/>
    <property type="match status" value="1"/>
</dbReference>